<dbReference type="InterPro" id="IPR036361">
    <property type="entry name" value="SAP_dom_sf"/>
</dbReference>
<accession>A0A1B6LDH1</accession>
<dbReference type="AlphaFoldDB" id="A0A1B6LDH1"/>
<evidence type="ECO:0000256" key="1">
    <source>
        <dbReference type="SAM" id="Coils"/>
    </source>
</evidence>
<reference evidence="3" key="1">
    <citation type="submission" date="2015-11" db="EMBL/GenBank/DDBJ databases">
        <title>De novo transcriptome assembly of four potential Pierce s Disease insect vectors from Arizona vineyards.</title>
        <authorList>
            <person name="Tassone E.E."/>
        </authorList>
    </citation>
    <scope>NUCLEOTIDE SEQUENCE</scope>
</reference>
<name>A0A1B6LDH1_9HEMI</name>
<feature type="coiled-coil region" evidence="1">
    <location>
        <begin position="119"/>
        <end position="197"/>
    </location>
</feature>
<dbReference type="InterPro" id="IPR003034">
    <property type="entry name" value="SAP_dom"/>
</dbReference>
<feature type="domain" description="SAP" evidence="2">
    <location>
        <begin position="8"/>
        <end position="42"/>
    </location>
</feature>
<dbReference type="SUPFAM" id="SSF68906">
    <property type="entry name" value="SAP domain"/>
    <property type="match status" value="1"/>
</dbReference>
<dbReference type="PANTHER" id="PTHR45823:SF1">
    <property type="entry name" value="T-SNARE COILED-COIL HOMOLOGY DOMAIN-CONTAINING PROTEIN"/>
    <property type="match status" value="1"/>
</dbReference>
<evidence type="ECO:0000313" key="3">
    <source>
        <dbReference type="EMBL" id="JAT21504.1"/>
    </source>
</evidence>
<evidence type="ECO:0000259" key="2">
    <source>
        <dbReference type="PROSITE" id="PS50800"/>
    </source>
</evidence>
<dbReference type="Gene3D" id="1.20.5.1230">
    <property type="entry name" value="Apolipoprotein A-I"/>
    <property type="match status" value="1"/>
</dbReference>
<dbReference type="SUPFAM" id="SSF58113">
    <property type="entry name" value="Apolipoprotein A-I"/>
    <property type="match status" value="1"/>
</dbReference>
<proteinExistence type="predicted"/>
<sequence>MATKCVKLSELKVADLKRELEERELDTFGTKTTLQQRLREAMLEAGEDPETSLFETTCGSNDLGKMLEKLEEKLTQNASSLEEKLIQNATSLEEKLTANSTSLKTELLENSTALESKLLENSTALENKLSENVSSLKAELLENSTVLENKLMENSTALENKLSEKLEEYSNNLTTKVTTLENNFSSLKDEVSGLEDKVTATIEARMNERLRVLEERIAQPEAGNSSTTPLITQTLNEEGGCTGTSAQVITQTGHNGLPTFDLKMSWEGFKTLFETAAQINKWPSVTKASMLCLSLRGDALEVLQTVPVAERREFNEVIKRLEMRFGHQHMEQLYRSQLKNRIQKPAESLQEFAADIARLVRKAYPSVPDDVYESLAID</sequence>
<gene>
    <name evidence="3" type="ORF">g.49214</name>
</gene>
<dbReference type="PROSITE" id="PS50800">
    <property type="entry name" value="SAP"/>
    <property type="match status" value="1"/>
</dbReference>
<dbReference type="Gene3D" id="1.10.720.30">
    <property type="entry name" value="SAP domain"/>
    <property type="match status" value="1"/>
</dbReference>
<dbReference type="SMART" id="SM00513">
    <property type="entry name" value="SAP"/>
    <property type="match status" value="1"/>
</dbReference>
<feature type="non-terminal residue" evidence="3">
    <location>
        <position position="378"/>
    </location>
</feature>
<dbReference type="PANTHER" id="PTHR45823">
    <property type="entry name" value="T-SNARE COILED-COIL HOMOLOGY DOMAIN-CONTAINING PROTEIN"/>
    <property type="match status" value="1"/>
</dbReference>
<dbReference type="Pfam" id="PF02037">
    <property type="entry name" value="SAP"/>
    <property type="match status" value="1"/>
</dbReference>
<protein>
    <recommendedName>
        <fullName evidence="2">SAP domain-containing protein</fullName>
    </recommendedName>
</protein>
<organism evidence="3">
    <name type="scientific">Graphocephala atropunctata</name>
    <dbReference type="NCBI Taxonomy" id="36148"/>
    <lineage>
        <taxon>Eukaryota</taxon>
        <taxon>Metazoa</taxon>
        <taxon>Ecdysozoa</taxon>
        <taxon>Arthropoda</taxon>
        <taxon>Hexapoda</taxon>
        <taxon>Insecta</taxon>
        <taxon>Pterygota</taxon>
        <taxon>Neoptera</taxon>
        <taxon>Paraneoptera</taxon>
        <taxon>Hemiptera</taxon>
        <taxon>Auchenorrhyncha</taxon>
        <taxon>Membracoidea</taxon>
        <taxon>Cicadellidae</taxon>
        <taxon>Cicadellinae</taxon>
        <taxon>Cicadellini</taxon>
        <taxon>Graphocephala</taxon>
    </lineage>
</organism>
<keyword evidence="1" id="KW-0175">Coiled coil</keyword>
<dbReference type="EMBL" id="GEBQ01018473">
    <property type="protein sequence ID" value="JAT21504.1"/>
    <property type="molecule type" value="Transcribed_RNA"/>
</dbReference>